<organism evidence="1 2">
    <name type="scientific">Gryllotalpicola kribbensis</name>
    <dbReference type="NCBI Taxonomy" id="993084"/>
    <lineage>
        <taxon>Bacteria</taxon>
        <taxon>Bacillati</taxon>
        <taxon>Actinomycetota</taxon>
        <taxon>Actinomycetes</taxon>
        <taxon>Micrococcales</taxon>
        <taxon>Microbacteriaceae</taxon>
        <taxon>Gryllotalpicola</taxon>
    </lineage>
</organism>
<dbReference type="EMBL" id="BAABBX010000010">
    <property type="protein sequence ID" value="GAA4187691.1"/>
    <property type="molecule type" value="Genomic_DNA"/>
</dbReference>
<protein>
    <recommendedName>
        <fullName evidence="3">Transcriptional regulator, AbiEi antitoxin, Type IV TA system</fullName>
    </recommendedName>
</protein>
<evidence type="ECO:0008006" key="3">
    <source>
        <dbReference type="Google" id="ProtNLM"/>
    </source>
</evidence>
<evidence type="ECO:0000313" key="2">
    <source>
        <dbReference type="Proteomes" id="UP001500213"/>
    </source>
</evidence>
<evidence type="ECO:0000313" key="1">
    <source>
        <dbReference type="EMBL" id="GAA4187691.1"/>
    </source>
</evidence>
<name>A0ABP8AQ46_9MICO</name>
<proteinExistence type="predicted"/>
<reference evidence="2" key="1">
    <citation type="journal article" date="2019" name="Int. J. Syst. Evol. Microbiol.">
        <title>The Global Catalogue of Microorganisms (GCM) 10K type strain sequencing project: providing services to taxonomists for standard genome sequencing and annotation.</title>
        <authorList>
            <consortium name="The Broad Institute Genomics Platform"/>
            <consortium name="The Broad Institute Genome Sequencing Center for Infectious Disease"/>
            <person name="Wu L."/>
            <person name="Ma J."/>
        </authorList>
    </citation>
    <scope>NUCLEOTIDE SEQUENCE [LARGE SCALE GENOMIC DNA]</scope>
    <source>
        <strain evidence="2">JCM 17593</strain>
    </source>
</reference>
<accession>A0ABP8AQ46</accession>
<sequence length="325" mass="36178">MKHADHAIALAHELGLIVNFDARERRVDSDALARGVERGTHLRLVPGVFVEAAVWNAADRFTRFRMRFLAVATTMEPDVVFSHLTAATCLGLPVLGELPDRIDVTIPPSTGGRSSGNVRRHAAVLSDQEIIRVGGFLVTSPARTVADIARSESFTRAVATADAALRIKRKPSPLLTLDEFAQVVELDRNRYGAAKLRRVAAFATTLSDSVRESESRCLIHLAGFPAPVLQQEWRDHDGLVGYSDFWWPDHGLIGEYDGHIKYVKPEFMKGRTLSEVVEDEKRREDRMRALGPRVTRWVTTDLTLARLTAHLTRAGLPLIRAPRRA</sequence>
<dbReference type="Proteomes" id="UP001500213">
    <property type="component" value="Unassembled WGS sequence"/>
</dbReference>
<keyword evidence="2" id="KW-1185">Reference proteome</keyword>
<comment type="caution">
    <text evidence="1">The sequence shown here is derived from an EMBL/GenBank/DDBJ whole genome shotgun (WGS) entry which is preliminary data.</text>
</comment>
<gene>
    <name evidence="1" type="ORF">GCM10022288_12940</name>
</gene>